<dbReference type="STRING" id="41431.PCC8801_1432"/>
<protein>
    <recommendedName>
        <fullName evidence="3">Heterocyst frequency control protein PatD</fullName>
    </recommendedName>
</protein>
<name>B7K4M4_RIPO1</name>
<evidence type="ECO:0008006" key="3">
    <source>
        <dbReference type="Google" id="ProtNLM"/>
    </source>
</evidence>
<reference evidence="2" key="1">
    <citation type="journal article" date="2011" name="MBio">
        <title>Novel metabolic attributes of the genus Cyanothece, comprising a group of unicellular nitrogen-fixing Cyanobacteria.</title>
        <authorList>
            <person name="Bandyopadhyay A."/>
            <person name="Elvitigala T."/>
            <person name="Welsh E."/>
            <person name="Stockel J."/>
            <person name="Liberton M."/>
            <person name="Min H."/>
            <person name="Sherman L.A."/>
            <person name="Pakrasi H.B."/>
        </authorList>
    </citation>
    <scope>NUCLEOTIDE SEQUENCE [LARGE SCALE GENOMIC DNA]</scope>
    <source>
        <strain evidence="2">PCC 8801</strain>
    </source>
</reference>
<evidence type="ECO:0000313" key="2">
    <source>
        <dbReference type="Proteomes" id="UP000008204"/>
    </source>
</evidence>
<dbReference type="HOGENOM" id="CLU_158638_0_0_3"/>
<dbReference type="OrthoDB" id="583449at2"/>
<dbReference type="RefSeq" id="WP_012594762.1">
    <property type="nucleotide sequence ID" value="NC_011726.1"/>
</dbReference>
<dbReference type="EMBL" id="CP001287">
    <property type="protein sequence ID" value="ACK65489.1"/>
    <property type="molecule type" value="Genomic_DNA"/>
</dbReference>
<organism evidence="1 2">
    <name type="scientific">Rippkaea orientalis (strain PCC 8801 / RF-1)</name>
    <name type="common">Cyanothece sp. (strain PCC 8801)</name>
    <dbReference type="NCBI Taxonomy" id="41431"/>
    <lineage>
        <taxon>Bacteria</taxon>
        <taxon>Bacillati</taxon>
        <taxon>Cyanobacteriota</taxon>
        <taxon>Cyanophyceae</taxon>
        <taxon>Oscillatoriophycideae</taxon>
        <taxon>Chroococcales</taxon>
        <taxon>Aphanothecaceae</taxon>
        <taxon>Rippkaea</taxon>
        <taxon>Rippkaea orientalis</taxon>
    </lineage>
</organism>
<dbReference type="eggNOG" id="ENOG5033146">
    <property type="taxonomic scope" value="Bacteria"/>
</dbReference>
<dbReference type="KEGG" id="cyp:PCC8801_1432"/>
<evidence type="ECO:0000313" key="1">
    <source>
        <dbReference type="EMBL" id="ACK65489.1"/>
    </source>
</evidence>
<keyword evidence="2" id="KW-1185">Reference proteome</keyword>
<proteinExistence type="predicted"/>
<dbReference type="AlphaFoldDB" id="B7K4M4"/>
<dbReference type="Proteomes" id="UP000008204">
    <property type="component" value="Chromosome"/>
</dbReference>
<sequence>MLPKFSQESYLNFLVVLTKLQGQVGANDVNLAKLSENLQELQGIFQEQILGSTLEGLDSSLTSVFQSTQTEIQRNLRLLATDLLFLQSARQQKTKEQRLGVMCDRIEQLISYSQIILERLGEI</sequence>
<gene>
    <name evidence="1" type="ordered locus">PCC8801_1432</name>
</gene>
<accession>B7K4M4</accession>
<dbReference type="NCBIfam" id="NF037954">
    <property type="entry name" value="het_cyst_PatD"/>
    <property type="match status" value="1"/>
</dbReference>
<dbReference type="InterPro" id="IPR047810">
    <property type="entry name" value="PatD-like"/>
</dbReference>